<dbReference type="GO" id="GO:0003796">
    <property type="term" value="F:lysozyme activity"/>
    <property type="evidence" value="ECO:0007669"/>
    <property type="project" value="InterPro"/>
</dbReference>
<dbReference type="Pfam" id="PF19087">
    <property type="entry name" value="DUF5776"/>
    <property type="match status" value="1"/>
</dbReference>
<dbReference type="SUPFAM" id="SSF51445">
    <property type="entry name" value="(Trans)glycosidases"/>
    <property type="match status" value="1"/>
</dbReference>
<evidence type="ECO:0000313" key="4">
    <source>
        <dbReference type="EMBL" id="SPP28394.1"/>
    </source>
</evidence>
<accession>A0A2X0QIH5</accession>
<dbReference type="InterPro" id="IPR017853">
    <property type="entry name" value="GH"/>
</dbReference>
<protein>
    <recommendedName>
        <fullName evidence="3">LysM domain-containing protein</fullName>
    </recommendedName>
</protein>
<dbReference type="Pfam" id="PF01183">
    <property type="entry name" value="Glyco_hydro_25"/>
    <property type="match status" value="1"/>
</dbReference>
<name>A0A2X0QIH5_BROTH</name>
<dbReference type="PANTHER" id="PTHR34135">
    <property type="entry name" value="LYSOZYME"/>
    <property type="match status" value="1"/>
</dbReference>
<dbReference type="EMBL" id="OUNC01000012">
    <property type="protein sequence ID" value="SPP28394.1"/>
    <property type="molecule type" value="Genomic_DNA"/>
</dbReference>
<dbReference type="PROSITE" id="PS51782">
    <property type="entry name" value="LYSM"/>
    <property type="match status" value="1"/>
</dbReference>
<organism evidence="4 5">
    <name type="scientific">Brochothrix thermosphacta</name>
    <name type="common">Microbacterium thermosphactum</name>
    <dbReference type="NCBI Taxonomy" id="2756"/>
    <lineage>
        <taxon>Bacteria</taxon>
        <taxon>Bacillati</taxon>
        <taxon>Bacillota</taxon>
        <taxon>Bacilli</taxon>
        <taxon>Bacillales</taxon>
        <taxon>Listeriaceae</taxon>
        <taxon>Brochothrix</taxon>
    </lineage>
</organism>
<reference evidence="5" key="1">
    <citation type="submission" date="2018-04" db="EMBL/GenBank/DDBJ databases">
        <authorList>
            <person name="Illikoud N."/>
        </authorList>
    </citation>
    <scope>NUCLEOTIDE SEQUENCE [LARGE SCALE GENOMIC DNA]</scope>
</reference>
<dbReference type="Proteomes" id="UP000270190">
    <property type="component" value="Unassembled WGS sequence"/>
</dbReference>
<dbReference type="RefSeq" id="WP_120487762.1">
    <property type="nucleotide sequence ID" value="NZ_CBCPKC010000001.1"/>
</dbReference>
<dbReference type="PROSITE" id="PS51904">
    <property type="entry name" value="GLYCOSYL_HYDROL_F25_2"/>
    <property type="match status" value="1"/>
</dbReference>
<evidence type="ECO:0000256" key="2">
    <source>
        <dbReference type="SAM" id="SignalP"/>
    </source>
</evidence>
<dbReference type="InterPro" id="IPR036779">
    <property type="entry name" value="LysM_dom_sf"/>
</dbReference>
<sequence>MTKTIKLLTAGVLATGLFLGSVVTVSAKDVSNPKIADVSEWQGNINWSLAKDDLNMVIIRAQYGTNYKDRYLDHNQTEAIKNDVPFGTYAYARYINAADAKTEAQALYNRTSDKAKFYVVDVEELTVTSGTMRAATDAFVKELRLLTNKKIGLYVGHHTYTQFNLDTTKFDFVWIPAYRSWEPDYKHDIWQYTDGGQVKGVVGGVDLNKLSSTDKPLSYYVGKTEANEQANQYTAGGYKVDHQVKLKSTATKYHTGQVIPVSVKNKKYKVLETKIIAQSRSKQALLLIGINSWVLAQDVDKVTTAENHSYYNTNPKRVSLTKASTLRKINAQNGKEWGKSSNKVADFKKGTEFVIKSIKKSNAGTPRLVTQSGHLLTANKSYVKRVSATPEKHYHTVKIGDTVSGIASKFKTTTSKIKRLNKLSDVNKVYVDQKLKIK</sequence>
<evidence type="ECO:0000259" key="3">
    <source>
        <dbReference type="PROSITE" id="PS51782"/>
    </source>
</evidence>
<feature type="signal peptide" evidence="2">
    <location>
        <begin position="1"/>
        <end position="27"/>
    </location>
</feature>
<dbReference type="GO" id="GO:0016052">
    <property type="term" value="P:carbohydrate catabolic process"/>
    <property type="evidence" value="ECO:0007669"/>
    <property type="project" value="TreeGrafter"/>
</dbReference>
<dbReference type="AlphaFoldDB" id="A0A2X0QIH5"/>
<dbReference type="InterPro" id="IPR018392">
    <property type="entry name" value="LysM"/>
</dbReference>
<feature type="domain" description="LysM" evidence="3">
    <location>
        <begin position="393"/>
        <end position="437"/>
    </location>
</feature>
<dbReference type="GO" id="GO:0009253">
    <property type="term" value="P:peptidoglycan catabolic process"/>
    <property type="evidence" value="ECO:0007669"/>
    <property type="project" value="InterPro"/>
</dbReference>
<proteinExistence type="inferred from homology"/>
<dbReference type="InterPro" id="IPR044081">
    <property type="entry name" value="DUF5776"/>
</dbReference>
<keyword evidence="2" id="KW-0732">Signal</keyword>
<dbReference type="GO" id="GO:0016998">
    <property type="term" value="P:cell wall macromolecule catabolic process"/>
    <property type="evidence" value="ECO:0007669"/>
    <property type="project" value="InterPro"/>
</dbReference>
<evidence type="ECO:0000256" key="1">
    <source>
        <dbReference type="ARBA" id="ARBA00010646"/>
    </source>
</evidence>
<gene>
    <name evidence="4" type="ORF">BTBSAS_20264</name>
</gene>
<dbReference type="InterPro" id="IPR002053">
    <property type="entry name" value="Glyco_hydro_25"/>
</dbReference>
<feature type="chain" id="PRO_5016166025" description="LysM domain-containing protein" evidence="2">
    <location>
        <begin position="28"/>
        <end position="438"/>
    </location>
</feature>
<dbReference type="CDD" id="cd00118">
    <property type="entry name" value="LysM"/>
    <property type="match status" value="1"/>
</dbReference>
<dbReference type="SUPFAM" id="SSF54106">
    <property type="entry name" value="LysM domain"/>
    <property type="match status" value="1"/>
</dbReference>
<comment type="similarity">
    <text evidence="1">Belongs to the glycosyl hydrolase 25 family.</text>
</comment>
<evidence type="ECO:0000313" key="5">
    <source>
        <dbReference type="Proteomes" id="UP000270190"/>
    </source>
</evidence>
<dbReference type="Gene3D" id="3.10.350.10">
    <property type="entry name" value="LysM domain"/>
    <property type="match status" value="1"/>
</dbReference>
<dbReference type="Pfam" id="PF01476">
    <property type="entry name" value="LysM"/>
    <property type="match status" value="1"/>
</dbReference>
<dbReference type="Gene3D" id="3.20.20.80">
    <property type="entry name" value="Glycosidases"/>
    <property type="match status" value="1"/>
</dbReference>
<dbReference type="PANTHER" id="PTHR34135:SF1">
    <property type="entry name" value="GLYCOSYL HYDROLASE FAMILY 25"/>
    <property type="match status" value="1"/>
</dbReference>
<dbReference type="SMART" id="SM00257">
    <property type="entry name" value="LysM"/>
    <property type="match status" value="1"/>
</dbReference>